<feature type="domain" description="T6SS Phospholipase effector Tle1-like catalytic" evidence="1">
    <location>
        <begin position="66"/>
        <end position="369"/>
    </location>
</feature>
<reference evidence="3" key="1">
    <citation type="journal article" date="2019" name="Int. J. Syst. Evol. Microbiol.">
        <title>The Global Catalogue of Microorganisms (GCM) 10K type strain sequencing project: providing services to taxonomists for standard genome sequencing and annotation.</title>
        <authorList>
            <consortium name="The Broad Institute Genomics Platform"/>
            <consortium name="The Broad Institute Genome Sequencing Center for Infectious Disease"/>
            <person name="Wu L."/>
            <person name="Ma J."/>
        </authorList>
    </citation>
    <scope>NUCLEOTIDE SEQUENCE [LARGE SCALE GENOMIC DNA]</scope>
    <source>
        <strain evidence="3">JCM 18019</strain>
    </source>
</reference>
<name>A0ABP9MQ22_9FLAO</name>
<evidence type="ECO:0000313" key="2">
    <source>
        <dbReference type="EMBL" id="GAA5098659.1"/>
    </source>
</evidence>
<dbReference type="InterPro" id="IPR018712">
    <property type="entry name" value="Tle1-like_cat"/>
</dbReference>
<dbReference type="PANTHER" id="PTHR33840">
    <property type="match status" value="1"/>
</dbReference>
<evidence type="ECO:0000313" key="3">
    <source>
        <dbReference type="Proteomes" id="UP001500353"/>
    </source>
</evidence>
<keyword evidence="3" id="KW-1185">Reference proteome</keyword>
<protein>
    <recommendedName>
        <fullName evidence="1">T6SS Phospholipase effector Tle1-like catalytic domain-containing protein</fullName>
    </recommendedName>
</protein>
<organism evidence="2 3">
    <name type="scientific">Chryseobacterium ginsengisoli</name>
    <dbReference type="NCBI Taxonomy" id="363853"/>
    <lineage>
        <taxon>Bacteria</taxon>
        <taxon>Pseudomonadati</taxon>
        <taxon>Bacteroidota</taxon>
        <taxon>Flavobacteriia</taxon>
        <taxon>Flavobacteriales</taxon>
        <taxon>Weeksellaceae</taxon>
        <taxon>Chryseobacterium group</taxon>
        <taxon>Chryseobacterium</taxon>
    </lineage>
</organism>
<sequence length="556" mass="61658">MSIEYFVEGKATLQTGGDNRTFAKEGISHNSAATVEQKGSETGVNYNTAQTVNPNDKPVNTIDVDLNLFFDGTMNNKSNTEAGTSSSSSSGSDSYANDFTNIARGYDAVDSSVGKQVAVYIEGIGTVDGARDTMKWFSDYPNNIGGALGQGDRGVEAKVTKGCLTGTESLAKKFKGKEIDVLRINVYGFSRGATAARHFVHVATSTKRAVLLEDSGKYIVYAAKWFEQSAEDEKNKKNNQQNVEVSSEDRNHTYLQSYGFFGACLLKNKIKVKRVVFNFIGLYDTVASFGMNHRGFKVGSFSVIDNDSEELGLNAVRQANFTLQIASDNEYRENFSLTNINSTGIKGLEFTLPGVHSDIGGSYKDGAEEKANICNGTMDECKKMKEILESEGWFAPGQLEIFEIEKSLLGINYSTKYELRGTRKLSNHYDKIPLKQMFYYSKQFEVKYVESLVKDNDIINSDIQNAYSQLLSYMNQCNDLRNRYVEQYNKGGNASIAKYQSEIKALSYLSIIDQEMLKKLRNGFFHWSANVDATGMGPRISGALTVDKRKRSIIPG</sequence>
<dbReference type="Proteomes" id="UP001500353">
    <property type="component" value="Unassembled WGS sequence"/>
</dbReference>
<dbReference type="RefSeq" id="WP_345206983.1">
    <property type="nucleotide sequence ID" value="NZ_BAABHX010000006.1"/>
</dbReference>
<dbReference type="EMBL" id="BAABHX010000006">
    <property type="protein sequence ID" value="GAA5098659.1"/>
    <property type="molecule type" value="Genomic_DNA"/>
</dbReference>
<dbReference type="PANTHER" id="PTHR33840:SF1">
    <property type="entry name" value="TLE1 PHOSPHOLIPASE DOMAIN-CONTAINING PROTEIN"/>
    <property type="match status" value="1"/>
</dbReference>
<dbReference type="Pfam" id="PF09994">
    <property type="entry name" value="T6SS_Tle1-like_cat"/>
    <property type="match status" value="1"/>
</dbReference>
<gene>
    <name evidence="2" type="ORF">GCM10023210_35070</name>
</gene>
<proteinExistence type="predicted"/>
<evidence type="ECO:0000259" key="1">
    <source>
        <dbReference type="Pfam" id="PF09994"/>
    </source>
</evidence>
<accession>A0ABP9MQ22</accession>
<comment type="caution">
    <text evidence="2">The sequence shown here is derived from an EMBL/GenBank/DDBJ whole genome shotgun (WGS) entry which is preliminary data.</text>
</comment>